<dbReference type="Proteomes" id="UP000799777">
    <property type="component" value="Unassembled WGS sequence"/>
</dbReference>
<protein>
    <submittedName>
        <fullName evidence="1">Uncharacterized protein</fullName>
    </submittedName>
</protein>
<proteinExistence type="predicted"/>
<evidence type="ECO:0000313" key="1">
    <source>
        <dbReference type="EMBL" id="KAF2023681.1"/>
    </source>
</evidence>
<comment type="caution">
    <text evidence="1">The sequence shown here is derived from an EMBL/GenBank/DDBJ whole genome shotgun (WGS) entry which is preliminary data.</text>
</comment>
<name>A0A9P4GXB4_9PLEO</name>
<dbReference type="EMBL" id="ML978330">
    <property type="protein sequence ID" value="KAF2023681.1"/>
    <property type="molecule type" value="Genomic_DNA"/>
</dbReference>
<evidence type="ECO:0000313" key="2">
    <source>
        <dbReference type="Proteomes" id="UP000799777"/>
    </source>
</evidence>
<keyword evidence="2" id="KW-1185">Reference proteome</keyword>
<gene>
    <name evidence="1" type="ORF">EK21DRAFT_118515</name>
</gene>
<dbReference type="AlphaFoldDB" id="A0A9P4GXB4"/>
<reference evidence="1" key="1">
    <citation type="journal article" date="2020" name="Stud. Mycol.">
        <title>101 Dothideomycetes genomes: a test case for predicting lifestyles and emergence of pathogens.</title>
        <authorList>
            <person name="Haridas S."/>
            <person name="Albert R."/>
            <person name="Binder M."/>
            <person name="Bloem J."/>
            <person name="Labutti K."/>
            <person name="Salamov A."/>
            <person name="Andreopoulos B."/>
            <person name="Baker S."/>
            <person name="Barry K."/>
            <person name="Bills G."/>
            <person name="Bluhm B."/>
            <person name="Cannon C."/>
            <person name="Castanera R."/>
            <person name="Culley D."/>
            <person name="Daum C."/>
            <person name="Ezra D."/>
            <person name="Gonzalez J."/>
            <person name="Henrissat B."/>
            <person name="Kuo A."/>
            <person name="Liang C."/>
            <person name="Lipzen A."/>
            <person name="Lutzoni F."/>
            <person name="Magnuson J."/>
            <person name="Mondo S."/>
            <person name="Nolan M."/>
            <person name="Ohm R."/>
            <person name="Pangilinan J."/>
            <person name="Park H.-J."/>
            <person name="Ramirez L."/>
            <person name="Alfaro M."/>
            <person name="Sun H."/>
            <person name="Tritt A."/>
            <person name="Yoshinaga Y."/>
            <person name="Zwiers L.-H."/>
            <person name="Turgeon B."/>
            <person name="Goodwin S."/>
            <person name="Spatafora J."/>
            <person name="Crous P."/>
            <person name="Grigoriev I."/>
        </authorList>
    </citation>
    <scope>NUCLEOTIDE SEQUENCE</scope>
    <source>
        <strain evidence="1">CBS 110217</strain>
    </source>
</reference>
<accession>A0A9P4GXB4</accession>
<sequence length="123" mass="13737">MWDEGFRSDDGILELWERVTVLGRGCGEIGEVLKKLEGIPSLLYPDNLLFATTTNQASTYDTTISLAASFDMNSHFAPRARVHDYEEQKSNDEIIKIQRLADSNEEQGELDAVEASAEAEIEV</sequence>
<organism evidence="1 2">
    <name type="scientific">Setomelanomma holmii</name>
    <dbReference type="NCBI Taxonomy" id="210430"/>
    <lineage>
        <taxon>Eukaryota</taxon>
        <taxon>Fungi</taxon>
        <taxon>Dikarya</taxon>
        <taxon>Ascomycota</taxon>
        <taxon>Pezizomycotina</taxon>
        <taxon>Dothideomycetes</taxon>
        <taxon>Pleosporomycetidae</taxon>
        <taxon>Pleosporales</taxon>
        <taxon>Pleosporineae</taxon>
        <taxon>Phaeosphaeriaceae</taxon>
        <taxon>Setomelanomma</taxon>
    </lineage>
</organism>